<dbReference type="Gene3D" id="3.40.50.2300">
    <property type="match status" value="1"/>
</dbReference>
<feature type="modified residue" description="4-aspartylphosphate" evidence="2">
    <location>
        <position position="647"/>
    </location>
</feature>
<proteinExistence type="predicted"/>
<dbReference type="Pfam" id="PF02518">
    <property type="entry name" value="HATPase_c"/>
    <property type="match status" value="1"/>
</dbReference>
<comment type="caution">
    <text evidence="6">The sequence shown here is derived from an EMBL/GenBank/DDBJ whole genome shotgun (WGS) entry which is preliminary data.</text>
</comment>
<dbReference type="InterPro" id="IPR035965">
    <property type="entry name" value="PAS-like_dom_sf"/>
</dbReference>
<dbReference type="Gene3D" id="3.30.565.10">
    <property type="entry name" value="Histidine kinase-like ATPase, C-terminal domain"/>
    <property type="match status" value="1"/>
</dbReference>
<feature type="domain" description="Histidine kinase" evidence="4">
    <location>
        <begin position="332"/>
        <end position="552"/>
    </location>
</feature>
<dbReference type="PROSITE" id="PS50110">
    <property type="entry name" value="RESPONSE_REGULATORY"/>
    <property type="match status" value="1"/>
</dbReference>
<sequence length="719" mass="82278">MEILHHSWFEEEVNEKYQTIKRFAFTLFLVIAIAVSINLLAGKNHDIILEYLPYDLLHIVECIVLWYGENKKSLLKSRIVIAVSEFNSILWFLMGTTNSKESKVLLCTLSFASINFSEWPLIYSFWIRSLIMIKHIFFFYYFEYFTVGLDVISAEGGFSQMIVILIFLLSELNWHQTRGKSFGEFKHRKTIENAEKRLSLIFELFPDGILIISHNHKILFSNENLIKLLDCNIQQVISLLKSIQYIEGKNYSQWNGSNKLIDDINLIQNFQLNVEVLLGICRIGVYNLEWKGQKVLWDDEEAILLTVRNVNNLIQLERTISDSKLKNVMLRSVSHELRTPINAISNFVESLKEEPEIARHNDWNSKLDITLISSKLLLSLVNDLLDYSRILAGVFSIKKSKFLLKNAINNAIQLIKIQAERKGLKIISRIDPEIPAYIFSDPLRFNQILLNLLSNALKFTVSGFIEVTCVSCSGGTMKTIVQDTGIGIKDSKINDIFKEFNTSHHGNLNPTGCGLGLFISNIIAKELGSKSIEVQSKENQGSSFSFSINIKDAFQDNLEIMQYDDSFSENLPENNFPIVIKDFNAVMKQECPRVLIVDDNEFNRISLGSILFGNNILYREACTGKQAVNYVEEMSRKKKPFKLVIMDGSMPELNGWDATKIIFNLYSEGKIDDLPTIIGYTAFTSDQDIKMCIDSGMTDCIIKPCSSQFLIKKIIEYLQ</sequence>
<dbReference type="PANTHER" id="PTHR43719">
    <property type="entry name" value="TWO-COMPONENT HISTIDINE KINASE"/>
    <property type="match status" value="1"/>
</dbReference>
<dbReference type="SUPFAM" id="SSF55874">
    <property type="entry name" value="ATPase domain of HSP90 chaperone/DNA topoisomerase II/histidine kinase"/>
    <property type="match status" value="1"/>
</dbReference>
<dbReference type="InterPro" id="IPR011006">
    <property type="entry name" value="CheY-like_superfamily"/>
</dbReference>
<dbReference type="InterPro" id="IPR004358">
    <property type="entry name" value="Sig_transdc_His_kin-like_C"/>
</dbReference>
<evidence type="ECO:0000259" key="5">
    <source>
        <dbReference type="PROSITE" id="PS50110"/>
    </source>
</evidence>
<evidence type="ECO:0000256" key="2">
    <source>
        <dbReference type="PROSITE-ProRule" id="PRU00169"/>
    </source>
</evidence>
<dbReference type="PRINTS" id="PR00344">
    <property type="entry name" value="BCTRLSENSOR"/>
</dbReference>
<dbReference type="PROSITE" id="PS50109">
    <property type="entry name" value="HIS_KIN"/>
    <property type="match status" value="1"/>
</dbReference>
<dbReference type="AlphaFoldDB" id="A0AAU9JUY0"/>
<gene>
    <name evidence="6" type="ORF">BSTOLATCC_MIC43288</name>
</gene>
<dbReference type="Pfam" id="PF00512">
    <property type="entry name" value="HisKA"/>
    <property type="match status" value="1"/>
</dbReference>
<dbReference type="CDD" id="cd17546">
    <property type="entry name" value="REC_hyHK_CKI1_RcsC-like"/>
    <property type="match status" value="1"/>
</dbReference>
<dbReference type="EMBL" id="CAJZBQ010000043">
    <property type="protein sequence ID" value="CAG9327248.1"/>
    <property type="molecule type" value="Genomic_DNA"/>
</dbReference>
<keyword evidence="3" id="KW-0812">Transmembrane</keyword>
<dbReference type="SMART" id="SM00448">
    <property type="entry name" value="REC"/>
    <property type="match status" value="1"/>
</dbReference>
<reference evidence="6" key="1">
    <citation type="submission" date="2021-09" db="EMBL/GenBank/DDBJ databases">
        <authorList>
            <consortium name="AG Swart"/>
            <person name="Singh M."/>
            <person name="Singh A."/>
            <person name="Seah K."/>
            <person name="Emmerich C."/>
        </authorList>
    </citation>
    <scope>NUCLEOTIDE SEQUENCE</scope>
    <source>
        <strain evidence="6">ATCC30299</strain>
    </source>
</reference>
<dbReference type="InterPro" id="IPR036097">
    <property type="entry name" value="HisK_dim/P_sf"/>
</dbReference>
<keyword evidence="3" id="KW-1133">Transmembrane helix</keyword>
<dbReference type="SUPFAM" id="SSF55785">
    <property type="entry name" value="PYP-like sensor domain (PAS domain)"/>
    <property type="match status" value="1"/>
</dbReference>
<evidence type="ECO:0000259" key="4">
    <source>
        <dbReference type="PROSITE" id="PS50109"/>
    </source>
</evidence>
<dbReference type="SUPFAM" id="SSF52172">
    <property type="entry name" value="CheY-like"/>
    <property type="match status" value="1"/>
</dbReference>
<dbReference type="InterPro" id="IPR036890">
    <property type="entry name" value="HATPase_C_sf"/>
</dbReference>
<dbReference type="InterPro" id="IPR001789">
    <property type="entry name" value="Sig_transdc_resp-reg_receiver"/>
</dbReference>
<dbReference type="SMART" id="SM00388">
    <property type="entry name" value="HisKA"/>
    <property type="match status" value="1"/>
</dbReference>
<organism evidence="6 7">
    <name type="scientific">Blepharisma stoltei</name>
    <dbReference type="NCBI Taxonomy" id="1481888"/>
    <lineage>
        <taxon>Eukaryota</taxon>
        <taxon>Sar</taxon>
        <taxon>Alveolata</taxon>
        <taxon>Ciliophora</taxon>
        <taxon>Postciliodesmatophora</taxon>
        <taxon>Heterotrichea</taxon>
        <taxon>Heterotrichida</taxon>
        <taxon>Blepharismidae</taxon>
        <taxon>Blepharisma</taxon>
    </lineage>
</organism>
<evidence type="ECO:0000313" key="6">
    <source>
        <dbReference type="EMBL" id="CAG9327248.1"/>
    </source>
</evidence>
<dbReference type="Gene3D" id="1.10.287.130">
    <property type="match status" value="1"/>
</dbReference>
<dbReference type="Proteomes" id="UP001162131">
    <property type="component" value="Unassembled WGS sequence"/>
</dbReference>
<feature type="transmembrane region" description="Helical" evidence="3">
    <location>
        <begin position="23"/>
        <end position="41"/>
    </location>
</feature>
<keyword evidence="1 2" id="KW-0597">Phosphoprotein</keyword>
<feature type="domain" description="Response regulatory" evidence="5">
    <location>
        <begin position="593"/>
        <end position="718"/>
    </location>
</feature>
<dbReference type="InterPro" id="IPR003594">
    <property type="entry name" value="HATPase_dom"/>
</dbReference>
<dbReference type="InterPro" id="IPR050956">
    <property type="entry name" value="2C_system_His_kinase"/>
</dbReference>
<dbReference type="InterPro" id="IPR003661">
    <property type="entry name" value="HisK_dim/P_dom"/>
</dbReference>
<evidence type="ECO:0000313" key="7">
    <source>
        <dbReference type="Proteomes" id="UP001162131"/>
    </source>
</evidence>
<accession>A0AAU9JUY0</accession>
<keyword evidence="7" id="KW-1185">Reference proteome</keyword>
<protein>
    <recommendedName>
        <fullName evidence="8">Histidine kinase</fullName>
    </recommendedName>
</protein>
<dbReference type="CDD" id="cd00082">
    <property type="entry name" value="HisKA"/>
    <property type="match status" value="1"/>
</dbReference>
<dbReference type="GO" id="GO:0000155">
    <property type="term" value="F:phosphorelay sensor kinase activity"/>
    <property type="evidence" value="ECO:0007669"/>
    <property type="project" value="InterPro"/>
</dbReference>
<dbReference type="SUPFAM" id="SSF47384">
    <property type="entry name" value="Homodimeric domain of signal transducing histidine kinase"/>
    <property type="match status" value="1"/>
</dbReference>
<dbReference type="PANTHER" id="PTHR43719:SF28">
    <property type="entry name" value="PEROXIDE STRESS-ACTIVATED HISTIDINE KINASE MAK1-RELATED"/>
    <property type="match status" value="1"/>
</dbReference>
<evidence type="ECO:0008006" key="8">
    <source>
        <dbReference type="Google" id="ProtNLM"/>
    </source>
</evidence>
<name>A0AAU9JUY0_9CILI</name>
<keyword evidence="3" id="KW-0472">Membrane</keyword>
<dbReference type="SMART" id="SM00387">
    <property type="entry name" value="HATPase_c"/>
    <property type="match status" value="1"/>
</dbReference>
<evidence type="ECO:0000256" key="1">
    <source>
        <dbReference type="ARBA" id="ARBA00022553"/>
    </source>
</evidence>
<dbReference type="InterPro" id="IPR005467">
    <property type="entry name" value="His_kinase_dom"/>
</dbReference>
<dbReference type="Pfam" id="PF00072">
    <property type="entry name" value="Response_reg"/>
    <property type="match status" value="1"/>
</dbReference>
<evidence type="ECO:0000256" key="3">
    <source>
        <dbReference type="SAM" id="Phobius"/>
    </source>
</evidence>